<comment type="subcellular location">
    <subcellularLocation>
        <location evidence="3">Cytoplasm</location>
    </subcellularLocation>
    <subcellularLocation>
        <location evidence="2">Lysosome</location>
    </subcellularLocation>
    <subcellularLocation>
        <location evidence="1">Membrane</location>
    </subcellularLocation>
</comment>
<name>A0A6P7T2N9_9MOLL</name>
<dbReference type="GO" id="GO:0006979">
    <property type="term" value="P:response to oxidative stress"/>
    <property type="evidence" value="ECO:0007669"/>
    <property type="project" value="TreeGrafter"/>
</dbReference>
<dbReference type="GO" id="GO:0016020">
    <property type="term" value="C:membrane"/>
    <property type="evidence" value="ECO:0007669"/>
    <property type="project" value="UniProtKB-SubCell"/>
</dbReference>
<dbReference type="PROSITE" id="PS51886">
    <property type="entry name" value="TLDC"/>
    <property type="match status" value="1"/>
</dbReference>
<evidence type="ECO:0000256" key="2">
    <source>
        <dbReference type="ARBA" id="ARBA00004371"/>
    </source>
</evidence>
<evidence type="ECO:0000313" key="11">
    <source>
        <dbReference type="RefSeq" id="XP_029644979.1"/>
    </source>
</evidence>
<dbReference type="KEGG" id="osn:115219061"/>
<dbReference type="SMART" id="SM00584">
    <property type="entry name" value="TLDc"/>
    <property type="match status" value="1"/>
</dbReference>
<dbReference type="Pfam" id="PF07534">
    <property type="entry name" value="TLD"/>
    <property type="match status" value="1"/>
</dbReference>
<keyword evidence="4" id="KW-0963">Cytoplasm</keyword>
<proteinExistence type="predicted"/>
<keyword evidence="10" id="KW-1185">Reference proteome</keyword>
<dbReference type="Proteomes" id="UP000515154">
    <property type="component" value="Linkage group LG1"/>
</dbReference>
<evidence type="ECO:0000313" key="10">
    <source>
        <dbReference type="Proteomes" id="UP000515154"/>
    </source>
</evidence>
<evidence type="ECO:0000256" key="1">
    <source>
        <dbReference type="ARBA" id="ARBA00004370"/>
    </source>
</evidence>
<dbReference type="GO" id="GO:0005764">
    <property type="term" value="C:lysosome"/>
    <property type="evidence" value="ECO:0007669"/>
    <property type="project" value="UniProtKB-SubCell"/>
</dbReference>
<dbReference type="InterPro" id="IPR006571">
    <property type="entry name" value="TLDc_dom"/>
</dbReference>
<keyword evidence="6" id="KW-0458">Lysosome</keyword>
<sequence>MGAGNTKADDSVSAKYFDESERVKITELFLKISKDNETFTREQYKEYIKNKLNDDIAQNFYEHILCSQSRCPSRGYIPHHNVTVSHLKFSDSLASLLKGSVEEKGKAVIALCKRKTAAKPPATIPRPESIQFEALLQLVEQLSESLWMQMSRVVSNHYNWSLTCHTDSIKQLGTALLEDLSVSNKNRDSNEFELSETEVEIWLLKASLFRKIFDTVFFKCFNLITDFNITDASASSVLEHQLIQLPRVTGVNWNKFNTLLDFSSLVYLSHHLPKELCVKWTLLFSSRLHGNSFSQLISYILNKGPTVLIIQDKDKHCFGGITNCSWQLRPKFYGSHDCRLFSLRPNLGVYLPSGYNDHFMYMNQGQQTIPNGIGMGGQLHYFGLWIDESFDTGHSKAIPKCTTYNSPQLSGQTEFHVDAIEVWSIQSLVPEASQGGGSILDANADAKALLDMIGKERHSEGFRNPDNESL</sequence>
<protein>
    <recommendedName>
        <fullName evidence="7">MTOR-associated protein MEAK7</fullName>
    </recommendedName>
    <alternativeName>
        <fullName evidence="9">TBC/LysM-associated domain-containing protein 1</fullName>
    </alternativeName>
    <alternativeName>
        <fullName evidence="8">TLD domain-containing protein 1</fullName>
    </alternativeName>
</protein>
<keyword evidence="5" id="KW-0472">Membrane</keyword>
<evidence type="ECO:0000256" key="8">
    <source>
        <dbReference type="ARBA" id="ARBA00041780"/>
    </source>
</evidence>
<evidence type="ECO:0000256" key="9">
    <source>
        <dbReference type="ARBA" id="ARBA00042134"/>
    </source>
</evidence>
<evidence type="ECO:0000256" key="7">
    <source>
        <dbReference type="ARBA" id="ARBA00039594"/>
    </source>
</evidence>
<dbReference type="PANTHER" id="PTHR23354:SF131">
    <property type="entry name" value="MTOR-ASSOCIATED PROTEIN MEAK7"/>
    <property type="match status" value="1"/>
</dbReference>
<dbReference type="RefSeq" id="XP_029644979.1">
    <property type="nucleotide sequence ID" value="XM_029789119.2"/>
</dbReference>
<evidence type="ECO:0000256" key="4">
    <source>
        <dbReference type="ARBA" id="ARBA00022490"/>
    </source>
</evidence>
<accession>A0A6P7T2N9</accession>
<dbReference type="PANTHER" id="PTHR23354">
    <property type="entry name" value="NUCLEOLAR PROTEIN 7/ESTROGEN RECEPTOR COACTIVATOR-RELATED"/>
    <property type="match status" value="1"/>
</dbReference>
<evidence type="ECO:0000256" key="6">
    <source>
        <dbReference type="ARBA" id="ARBA00023228"/>
    </source>
</evidence>
<dbReference type="GO" id="GO:0005634">
    <property type="term" value="C:nucleus"/>
    <property type="evidence" value="ECO:0007669"/>
    <property type="project" value="TreeGrafter"/>
</dbReference>
<evidence type="ECO:0000256" key="3">
    <source>
        <dbReference type="ARBA" id="ARBA00004496"/>
    </source>
</evidence>
<reference evidence="11" key="1">
    <citation type="submission" date="2025-08" db="UniProtKB">
        <authorList>
            <consortium name="RefSeq"/>
        </authorList>
    </citation>
    <scope>IDENTIFICATION</scope>
</reference>
<dbReference type="AlphaFoldDB" id="A0A6P7T2N9"/>
<gene>
    <name evidence="11" type="primary">LOC115219061</name>
</gene>
<organism evidence="10 11">
    <name type="scientific">Octopus sinensis</name>
    <name type="common">East Asian common octopus</name>
    <dbReference type="NCBI Taxonomy" id="2607531"/>
    <lineage>
        <taxon>Eukaryota</taxon>
        <taxon>Metazoa</taxon>
        <taxon>Spiralia</taxon>
        <taxon>Lophotrochozoa</taxon>
        <taxon>Mollusca</taxon>
        <taxon>Cephalopoda</taxon>
        <taxon>Coleoidea</taxon>
        <taxon>Octopodiformes</taxon>
        <taxon>Octopoda</taxon>
        <taxon>Incirrata</taxon>
        <taxon>Octopodidae</taxon>
        <taxon>Octopus</taxon>
    </lineage>
</organism>
<evidence type="ECO:0000256" key="5">
    <source>
        <dbReference type="ARBA" id="ARBA00023136"/>
    </source>
</evidence>